<accession>A0A0F9FJG4</accession>
<dbReference type="EMBL" id="LAZR01021123">
    <property type="protein sequence ID" value="KKL86413.1"/>
    <property type="molecule type" value="Genomic_DNA"/>
</dbReference>
<gene>
    <name evidence="1" type="ORF">LCGC14_1944950</name>
</gene>
<name>A0A0F9FJG4_9ZZZZ</name>
<evidence type="ECO:0000313" key="1">
    <source>
        <dbReference type="EMBL" id="KKL86413.1"/>
    </source>
</evidence>
<reference evidence="1" key="1">
    <citation type="journal article" date="2015" name="Nature">
        <title>Complex archaea that bridge the gap between prokaryotes and eukaryotes.</title>
        <authorList>
            <person name="Spang A."/>
            <person name="Saw J.H."/>
            <person name="Jorgensen S.L."/>
            <person name="Zaremba-Niedzwiedzka K."/>
            <person name="Martijn J."/>
            <person name="Lind A.E."/>
            <person name="van Eijk R."/>
            <person name="Schleper C."/>
            <person name="Guy L."/>
            <person name="Ettema T.J."/>
        </authorList>
    </citation>
    <scope>NUCLEOTIDE SEQUENCE</scope>
</reference>
<organism evidence="1">
    <name type="scientific">marine sediment metagenome</name>
    <dbReference type="NCBI Taxonomy" id="412755"/>
    <lineage>
        <taxon>unclassified sequences</taxon>
        <taxon>metagenomes</taxon>
        <taxon>ecological metagenomes</taxon>
    </lineage>
</organism>
<comment type="caution">
    <text evidence="1">The sequence shown here is derived from an EMBL/GenBank/DDBJ whole genome shotgun (WGS) entry which is preliminary data.</text>
</comment>
<proteinExistence type="predicted"/>
<protein>
    <submittedName>
        <fullName evidence="1">Uncharacterized protein</fullName>
    </submittedName>
</protein>
<sequence length="57" mass="6690">MKIKIDEKNYASTSKENKDRICNDLLKVLLWMKDRGLTSIPHGVLRITIEYLEKDDP</sequence>
<dbReference type="AlphaFoldDB" id="A0A0F9FJG4"/>